<dbReference type="CDD" id="cd04301">
    <property type="entry name" value="NAT_SF"/>
    <property type="match status" value="1"/>
</dbReference>
<keyword evidence="1" id="KW-0808">Transferase</keyword>
<reference evidence="4 5" key="1">
    <citation type="submission" date="2022-12" db="EMBL/GenBank/DDBJ databases">
        <title>Hymenobacter canadensis sp. nov. isolated from lake water of the Cambridge Bay, Canada.</title>
        <authorList>
            <person name="Kim W.H."/>
            <person name="Lee Y.M."/>
        </authorList>
    </citation>
    <scope>NUCLEOTIDE SEQUENCE [LARGE SCALE GENOMIC DNA]</scope>
    <source>
        <strain evidence="4 5">PAMC 29467</strain>
    </source>
</reference>
<evidence type="ECO:0000259" key="3">
    <source>
        <dbReference type="PROSITE" id="PS51186"/>
    </source>
</evidence>
<evidence type="ECO:0000313" key="4">
    <source>
        <dbReference type="EMBL" id="WBA43117.1"/>
    </source>
</evidence>
<dbReference type="RefSeq" id="WP_269561162.1">
    <property type="nucleotide sequence ID" value="NZ_CP114767.1"/>
</dbReference>
<dbReference type="InterPro" id="IPR016181">
    <property type="entry name" value="Acyl_CoA_acyltransferase"/>
</dbReference>
<dbReference type="PROSITE" id="PS51186">
    <property type="entry name" value="GNAT"/>
    <property type="match status" value="1"/>
</dbReference>
<dbReference type="InterPro" id="IPR050832">
    <property type="entry name" value="Bact_Acetyltransf"/>
</dbReference>
<keyword evidence="2" id="KW-0012">Acyltransferase</keyword>
<name>A0ABY7LUM4_9BACT</name>
<dbReference type="Pfam" id="PF00583">
    <property type="entry name" value="Acetyltransf_1"/>
    <property type="match status" value="1"/>
</dbReference>
<evidence type="ECO:0000256" key="1">
    <source>
        <dbReference type="ARBA" id="ARBA00022679"/>
    </source>
</evidence>
<protein>
    <submittedName>
        <fullName evidence="4">GNAT family N-acetyltransferase</fullName>
    </submittedName>
</protein>
<evidence type="ECO:0000256" key="2">
    <source>
        <dbReference type="ARBA" id="ARBA00023315"/>
    </source>
</evidence>
<dbReference type="InterPro" id="IPR000182">
    <property type="entry name" value="GNAT_dom"/>
</dbReference>
<dbReference type="Proteomes" id="UP001211005">
    <property type="component" value="Chromosome"/>
</dbReference>
<proteinExistence type="predicted"/>
<keyword evidence="5" id="KW-1185">Reference proteome</keyword>
<dbReference type="PANTHER" id="PTHR43877">
    <property type="entry name" value="AMINOALKYLPHOSPHONATE N-ACETYLTRANSFERASE-RELATED-RELATED"/>
    <property type="match status" value="1"/>
</dbReference>
<organism evidence="4 5">
    <name type="scientific">Hymenobacter canadensis</name>
    <dbReference type="NCBI Taxonomy" id="2999067"/>
    <lineage>
        <taxon>Bacteria</taxon>
        <taxon>Pseudomonadati</taxon>
        <taxon>Bacteroidota</taxon>
        <taxon>Cytophagia</taxon>
        <taxon>Cytophagales</taxon>
        <taxon>Hymenobacteraceae</taxon>
        <taxon>Hymenobacter</taxon>
    </lineage>
</organism>
<gene>
    <name evidence="4" type="ORF">O3303_06010</name>
</gene>
<evidence type="ECO:0000313" key="5">
    <source>
        <dbReference type="Proteomes" id="UP001211005"/>
    </source>
</evidence>
<sequence>MFVPLTISAATPADLPALAGLVNNAYRGEASLRGWTTEAHLLDGPRTDEADLRQLAAAPGATFLLARTEAGELVGSVYTKPQAPDLYVGMLSVDPTRQAAGIGRQLLAATEAQARQAGHNGVLISVISVRAELIAWYERLDFQRTGEVLPFPLHASPSIPKQPLELLLLRKAV</sequence>
<dbReference type="SUPFAM" id="SSF55729">
    <property type="entry name" value="Acyl-CoA N-acyltransferases (Nat)"/>
    <property type="match status" value="1"/>
</dbReference>
<dbReference type="Gene3D" id="3.40.630.30">
    <property type="match status" value="1"/>
</dbReference>
<feature type="domain" description="N-acetyltransferase" evidence="3">
    <location>
        <begin position="5"/>
        <end position="165"/>
    </location>
</feature>
<dbReference type="PANTHER" id="PTHR43877:SF1">
    <property type="entry name" value="ACETYLTRANSFERASE"/>
    <property type="match status" value="1"/>
</dbReference>
<accession>A0ABY7LUM4</accession>
<dbReference type="EMBL" id="CP114767">
    <property type="protein sequence ID" value="WBA43117.1"/>
    <property type="molecule type" value="Genomic_DNA"/>
</dbReference>